<dbReference type="PROSITE" id="PS51257">
    <property type="entry name" value="PROKAR_LIPOPROTEIN"/>
    <property type="match status" value="1"/>
</dbReference>
<dbReference type="EMBL" id="JAIWYP010000001">
    <property type="protein sequence ID" value="KAH3892644.1"/>
    <property type="molecule type" value="Genomic_DNA"/>
</dbReference>
<name>A0A9D4NF79_DREPO</name>
<protein>
    <submittedName>
        <fullName evidence="1">Uncharacterized protein</fullName>
    </submittedName>
</protein>
<accession>A0A9D4NF79</accession>
<evidence type="ECO:0000313" key="2">
    <source>
        <dbReference type="Proteomes" id="UP000828390"/>
    </source>
</evidence>
<reference evidence="1" key="2">
    <citation type="submission" date="2020-11" db="EMBL/GenBank/DDBJ databases">
        <authorList>
            <person name="McCartney M.A."/>
            <person name="Auch B."/>
            <person name="Kono T."/>
            <person name="Mallez S."/>
            <person name="Becker A."/>
            <person name="Gohl D.M."/>
            <person name="Silverstein K.A.T."/>
            <person name="Koren S."/>
            <person name="Bechman K.B."/>
            <person name="Herman A."/>
            <person name="Abrahante J.E."/>
            <person name="Garbe J."/>
        </authorList>
    </citation>
    <scope>NUCLEOTIDE SEQUENCE</scope>
    <source>
        <strain evidence="1">Duluth1</strain>
        <tissue evidence="1">Whole animal</tissue>
    </source>
</reference>
<gene>
    <name evidence="1" type="ORF">DPMN_016767</name>
</gene>
<reference evidence="1" key="1">
    <citation type="journal article" date="2019" name="bioRxiv">
        <title>The Genome of the Zebra Mussel, Dreissena polymorpha: A Resource for Invasive Species Research.</title>
        <authorList>
            <person name="McCartney M.A."/>
            <person name="Auch B."/>
            <person name="Kono T."/>
            <person name="Mallez S."/>
            <person name="Zhang Y."/>
            <person name="Obille A."/>
            <person name="Becker A."/>
            <person name="Abrahante J.E."/>
            <person name="Garbe J."/>
            <person name="Badalamenti J.P."/>
            <person name="Herman A."/>
            <person name="Mangelson H."/>
            <person name="Liachko I."/>
            <person name="Sullivan S."/>
            <person name="Sone E.D."/>
            <person name="Koren S."/>
            <person name="Silverstein K.A.T."/>
            <person name="Beckman K.B."/>
            <person name="Gohl D.M."/>
        </authorList>
    </citation>
    <scope>NUCLEOTIDE SEQUENCE</scope>
    <source>
        <strain evidence="1">Duluth1</strain>
        <tissue evidence="1">Whole animal</tissue>
    </source>
</reference>
<dbReference type="AlphaFoldDB" id="A0A9D4NF79"/>
<proteinExistence type="predicted"/>
<keyword evidence="2" id="KW-1185">Reference proteome</keyword>
<dbReference type="Proteomes" id="UP000828390">
    <property type="component" value="Unassembled WGS sequence"/>
</dbReference>
<evidence type="ECO:0000313" key="1">
    <source>
        <dbReference type="EMBL" id="KAH3892644.1"/>
    </source>
</evidence>
<comment type="caution">
    <text evidence="1">The sequence shown here is derived from an EMBL/GenBank/DDBJ whole genome shotgun (WGS) entry which is preliminary data.</text>
</comment>
<sequence length="55" mass="6071">MKHLRRLAPKNRRVQLLCLIKQYLNLGIFLISAGCVGACRHENGPAKPSGQLSLS</sequence>
<organism evidence="1 2">
    <name type="scientific">Dreissena polymorpha</name>
    <name type="common">Zebra mussel</name>
    <name type="synonym">Mytilus polymorpha</name>
    <dbReference type="NCBI Taxonomy" id="45954"/>
    <lineage>
        <taxon>Eukaryota</taxon>
        <taxon>Metazoa</taxon>
        <taxon>Spiralia</taxon>
        <taxon>Lophotrochozoa</taxon>
        <taxon>Mollusca</taxon>
        <taxon>Bivalvia</taxon>
        <taxon>Autobranchia</taxon>
        <taxon>Heteroconchia</taxon>
        <taxon>Euheterodonta</taxon>
        <taxon>Imparidentia</taxon>
        <taxon>Neoheterodontei</taxon>
        <taxon>Myida</taxon>
        <taxon>Dreissenoidea</taxon>
        <taxon>Dreissenidae</taxon>
        <taxon>Dreissena</taxon>
    </lineage>
</organism>